<comment type="caution">
    <text evidence="1">The sequence shown here is derived from an EMBL/GenBank/DDBJ whole genome shotgun (WGS) entry which is preliminary data.</text>
</comment>
<dbReference type="InterPro" id="IPR011856">
    <property type="entry name" value="tRNA_endonuc-like_dom_sf"/>
</dbReference>
<organism evidence="1 2">
    <name type="scientific">Myxacorys almedinensis A</name>
    <dbReference type="NCBI Taxonomy" id="2690445"/>
    <lineage>
        <taxon>Bacteria</taxon>
        <taxon>Bacillati</taxon>
        <taxon>Cyanobacteriota</taxon>
        <taxon>Cyanophyceae</taxon>
        <taxon>Leptolyngbyales</taxon>
        <taxon>Leptolyngbyaceae</taxon>
        <taxon>Myxacorys</taxon>
        <taxon>Myxacorys almedinensis</taxon>
    </lineage>
</organism>
<dbReference type="GO" id="GO:0003676">
    <property type="term" value="F:nucleic acid binding"/>
    <property type="evidence" value="ECO:0007669"/>
    <property type="project" value="InterPro"/>
</dbReference>
<reference evidence="1" key="1">
    <citation type="submission" date="2019-12" db="EMBL/GenBank/DDBJ databases">
        <title>High-Quality draft genome sequences of three cyanobacteria isolated from the limestone walls of the Old Cathedral of Coimbra.</title>
        <authorList>
            <person name="Tiago I."/>
            <person name="Soares F."/>
            <person name="Portugal A."/>
        </authorList>
    </citation>
    <scope>NUCLEOTIDE SEQUENCE</scope>
    <source>
        <strain evidence="1">A</strain>
    </source>
</reference>
<sequence>MNCFKPAFLKKILFSASMSLKSDRIQDLPLLNQNPSLTKSSAQPLSPVENCVLAQHYGFTAEELGFIINYDIKLFLAVPDIAYKTFFQKEFPRMVIQQYELELFVYDIENEVIVSWQV</sequence>
<dbReference type="AlphaFoldDB" id="A0A8J7Z4K9"/>
<proteinExistence type="predicted"/>
<dbReference type="Pfam" id="PF08814">
    <property type="entry name" value="XisH"/>
    <property type="match status" value="1"/>
</dbReference>
<dbReference type="SUPFAM" id="SSF52980">
    <property type="entry name" value="Restriction endonuclease-like"/>
    <property type="match status" value="1"/>
</dbReference>
<dbReference type="InterPro" id="IPR014919">
    <property type="entry name" value="XisH"/>
</dbReference>
<evidence type="ECO:0000313" key="1">
    <source>
        <dbReference type="EMBL" id="NDJ19882.1"/>
    </source>
</evidence>
<protein>
    <submittedName>
        <fullName evidence="1">Uncharacterized protein</fullName>
    </submittedName>
</protein>
<accession>A0A8J7Z4K9</accession>
<gene>
    <name evidence="1" type="ORF">GS601_21775</name>
</gene>
<name>A0A8J7Z4K9_9CYAN</name>
<dbReference type="EMBL" id="WVIE01000044">
    <property type="protein sequence ID" value="NDJ19882.1"/>
    <property type="molecule type" value="Genomic_DNA"/>
</dbReference>
<evidence type="ECO:0000313" key="2">
    <source>
        <dbReference type="Proteomes" id="UP000646053"/>
    </source>
</evidence>
<dbReference type="Gene3D" id="3.40.1350.10">
    <property type="match status" value="1"/>
</dbReference>
<keyword evidence="2" id="KW-1185">Reference proteome</keyword>
<dbReference type="InterPro" id="IPR011335">
    <property type="entry name" value="Restrct_endonuc-II-like"/>
</dbReference>
<dbReference type="Proteomes" id="UP000646053">
    <property type="component" value="Unassembled WGS sequence"/>
</dbReference>